<dbReference type="AlphaFoldDB" id="A0AAV9U1R6"/>
<dbReference type="Pfam" id="PF08241">
    <property type="entry name" value="Methyltransf_11"/>
    <property type="match status" value="1"/>
</dbReference>
<evidence type="ECO:0000256" key="2">
    <source>
        <dbReference type="ARBA" id="ARBA00022603"/>
    </source>
</evidence>
<keyword evidence="3" id="KW-0808">Transferase</keyword>
<evidence type="ECO:0000313" key="6">
    <source>
        <dbReference type="EMBL" id="KAK6331376.1"/>
    </source>
</evidence>
<gene>
    <name evidence="6" type="ORF">TWF730_004458</name>
</gene>
<keyword evidence="2" id="KW-0489">Methyltransferase</keyword>
<dbReference type="PANTHER" id="PTHR44942:SF4">
    <property type="entry name" value="METHYLTRANSFERASE TYPE 11 DOMAIN-CONTAINING PROTEIN"/>
    <property type="match status" value="1"/>
</dbReference>
<dbReference type="SUPFAM" id="SSF53335">
    <property type="entry name" value="S-adenosyl-L-methionine-dependent methyltransferases"/>
    <property type="match status" value="1"/>
</dbReference>
<organism evidence="6 7">
    <name type="scientific">Orbilia blumenaviensis</name>
    <dbReference type="NCBI Taxonomy" id="1796055"/>
    <lineage>
        <taxon>Eukaryota</taxon>
        <taxon>Fungi</taxon>
        <taxon>Dikarya</taxon>
        <taxon>Ascomycota</taxon>
        <taxon>Pezizomycotina</taxon>
        <taxon>Orbiliomycetes</taxon>
        <taxon>Orbiliales</taxon>
        <taxon>Orbiliaceae</taxon>
        <taxon>Orbilia</taxon>
    </lineage>
</organism>
<sequence>MHRSFHTCRPKVCSRIIATPQATPQQPHYRPIANLAVPTLHKPAPNTPATAAPTAPPGNSFRSSITSWDKGSIYKPISFCYFSTSTMSSEASTSVHPIANAFSTSGSSGLYERARPSYPPEALSKIFTALHKSNDKNASGTGGINILELGAGTGIFTRLLISPPPTTPEIPPVNKIVAVEPGPGMREGFVSALTKKGIPVGTTGTDGEEKVQILAGTFDSIPVGDGWADAVVIAQAFHWSHGHYENALKEIGRVLKPGAPLLLIWNLEDKSLPDYHPWVPKVRDIYEQFEKGTPQYRLGWWKAIFDLPEYSERFEKDYEEYEFKRLLSATVDGVVTRILSKSYITALTDEEKVEVERQIREVMERERKEWDDEGKGIFKFPYATDLYVIWRK</sequence>
<dbReference type="InterPro" id="IPR029063">
    <property type="entry name" value="SAM-dependent_MTases_sf"/>
</dbReference>
<proteinExistence type="inferred from homology"/>
<protein>
    <recommendedName>
        <fullName evidence="5">Methyltransferase type 11 domain-containing protein</fullName>
    </recommendedName>
</protein>
<evidence type="ECO:0000256" key="3">
    <source>
        <dbReference type="ARBA" id="ARBA00022679"/>
    </source>
</evidence>
<dbReference type="Gene3D" id="3.40.50.150">
    <property type="entry name" value="Vaccinia Virus protein VP39"/>
    <property type="match status" value="1"/>
</dbReference>
<dbReference type="InterPro" id="IPR051052">
    <property type="entry name" value="Diverse_substrate_MTase"/>
</dbReference>
<accession>A0AAV9U1R6</accession>
<evidence type="ECO:0000256" key="1">
    <source>
        <dbReference type="ARBA" id="ARBA00008361"/>
    </source>
</evidence>
<feature type="region of interest" description="Disordered" evidence="4">
    <location>
        <begin position="40"/>
        <end position="62"/>
    </location>
</feature>
<evidence type="ECO:0000256" key="4">
    <source>
        <dbReference type="SAM" id="MobiDB-lite"/>
    </source>
</evidence>
<reference evidence="6 7" key="1">
    <citation type="submission" date="2019-10" db="EMBL/GenBank/DDBJ databases">
        <authorList>
            <person name="Palmer J.M."/>
        </authorList>
    </citation>
    <scope>NUCLEOTIDE SEQUENCE [LARGE SCALE GENOMIC DNA]</scope>
    <source>
        <strain evidence="6 7">TWF730</strain>
    </source>
</reference>
<dbReference type="InterPro" id="IPR013216">
    <property type="entry name" value="Methyltransf_11"/>
</dbReference>
<dbReference type="PANTHER" id="PTHR44942">
    <property type="entry name" value="METHYLTRANSF_11 DOMAIN-CONTAINING PROTEIN"/>
    <property type="match status" value="1"/>
</dbReference>
<name>A0AAV9U1R6_9PEZI</name>
<dbReference type="GO" id="GO:0032259">
    <property type="term" value="P:methylation"/>
    <property type="evidence" value="ECO:0007669"/>
    <property type="project" value="UniProtKB-KW"/>
</dbReference>
<dbReference type="Proteomes" id="UP001373714">
    <property type="component" value="Unassembled WGS sequence"/>
</dbReference>
<feature type="compositionally biased region" description="Low complexity" evidence="4">
    <location>
        <begin position="43"/>
        <end position="53"/>
    </location>
</feature>
<comment type="caution">
    <text evidence="6">The sequence shown here is derived from an EMBL/GenBank/DDBJ whole genome shotgun (WGS) entry which is preliminary data.</text>
</comment>
<evidence type="ECO:0000313" key="7">
    <source>
        <dbReference type="Proteomes" id="UP001373714"/>
    </source>
</evidence>
<keyword evidence="7" id="KW-1185">Reference proteome</keyword>
<evidence type="ECO:0000259" key="5">
    <source>
        <dbReference type="Pfam" id="PF08241"/>
    </source>
</evidence>
<feature type="domain" description="Methyltransferase type 11" evidence="5">
    <location>
        <begin position="147"/>
        <end position="261"/>
    </location>
</feature>
<dbReference type="EMBL" id="JAVHNS010000018">
    <property type="protein sequence ID" value="KAK6331376.1"/>
    <property type="molecule type" value="Genomic_DNA"/>
</dbReference>
<dbReference type="CDD" id="cd02440">
    <property type="entry name" value="AdoMet_MTases"/>
    <property type="match status" value="1"/>
</dbReference>
<dbReference type="GO" id="GO:0008757">
    <property type="term" value="F:S-adenosylmethionine-dependent methyltransferase activity"/>
    <property type="evidence" value="ECO:0007669"/>
    <property type="project" value="InterPro"/>
</dbReference>
<comment type="similarity">
    <text evidence="1">Belongs to the methyltransferase superfamily.</text>
</comment>